<organism evidence="1 2">
    <name type="scientific">Paraburkholderia phenoliruptrix</name>
    <dbReference type="NCBI Taxonomy" id="252970"/>
    <lineage>
        <taxon>Bacteria</taxon>
        <taxon>Pseudomonadati</taxon>
        <taxon>Pseudomonadota</taxon>
        <taxon>Betaproteobacteria</taxon>
        <taxon>Burkholderiales</taxon>
        <taxon>Burkholderiaceae</taxon>
        <taxon>Paraburkholderia</taxon>
    </lineage>
</organism>
<sequence>MDATLKFQLRLTVSEELANALRADSSGDAHLRLAQVLHRHDATVKCQYDAFADYVSEAGRFGIHRYPLYEWTRDTIANPDKKAKYLRSFTVYVKGEQIYEKQVADAMENELLKLVGEHGIESVSKFDTNPAHSPQPPTR</sequence>
<protein>
    <submittedName>
        <fullName evidence="1">Uncharacterized protein</fullName>
    </submittedName>
</protein>
<name>A0A6J5A696_9BURK</name>
<gene>
    <name evidence="1" type="ORF">LMG22037_00698</name>
</gene>
<accession>A0A6J5A696</accession>
<evidence type="ECO:0000313" key="2">
    <source>
        <dbReference type="Proteomes" id="UP000494249"/>
    </source>
</evidence>
<evidence type="ECO:0000313" key="1">
    <source>
        <dbReference type="EMBL" id="CAB3647095.1"/>
    </source>
</evidence>
<proteinExistence type="predicted"/>
<dbReference type="RefSeq" id="WP_035480038.1">
    <property type="nucleotide sequence ID" value="NZ_CADFGL010000003.1"/>
</dbReference>
<reference evidence="1 2" key="1">
    <citation type="submission" date="2020-04" db="EMBL/GenBank/DDBJ databases">
        <authorList>
            <person name="De Canck E."/>
        </authorList>
    </citation>
    <scope>NUCLEOTIDE SEQUENCE [LARGE SCALE GENOMIC DNA]</scope>
    <source>
        <strain evidence="1 2">LMG 22037</strain>
    </source>
</reference>
<dbReference type="Proteomes" id="UP000494249">
    <property type="component" value="Unassembled WGS sequence"/>
</dbReference>
<dbReference type="AlphaFoldDB" id="A0A6J5A696"/>
<dbReference type="EMBL" id="CADIKB010000002">
    <property type="protein sequence ID" value="CAB3647095.1"/>
    <property type="molecule type" value="Genomic_DNA"/>
</dbReference>